<proteinExistence type="predicted"/>
<feature type="transmembrane region" description="Helical" evidence="1">
    <location>
        <begin position="93"/>
        <end position="110"/>
    </location>
</feature>
<dbReference type="EMBL" id="JAGXTP010000001">
    <property type="protein sequence ID" value="MBS3847962.1"/>
    <property type="molecule type" value="Genomic_DNA"/>
</dbReference>
<reference evidence="2" key="1">
    <citation type="submission" date="2021-04" db="EMBL/GenBank/DDBJ databases">
        <title>Devosia litorisediminis sp. nov., isolated from a sand dune.</title>
        <authorList>
            <person name="Park S."/>
            <person name="Yoon J.-H."/>
        </authorList>
    </citation>
    <scope>NUCLEOTIDE SEQUENCE</scope>
    <source>
        <strain evidence="2">BSSL-BM10</strain>
    </source>
</reference>
<keyword evidence="1" id="KW-0812">Transmembrane</keyword>
<feature type="transmembrane region" description="Helical" evidence="1">
    <location>
        <begin position="316"/>
        <end position="333"/>
    </location>
</feature>
<keyword evidence="1" id="KW-0472">Membrane</keyword>
<gene>
    <name evidence="2" type="ORF">KD146_04540</name>
</gene>
<dbReference type="RefSeq" id="WP_212657546.1">
    <property type="nucleotide sequence ID" value="NZ_JAGXTP010000001.1"/>
</dbReference>
<evidence type="ECO:0000313" key="2">
    <source>
        <dbReference type="EMBL" id="MBS3847962.1"/>
    </source>
</evidence>
<evidence type="ECO:0000256" key="1">
    <source>
        <dbReference type="SAM" id="Phobius"/>
    </source>
</evidence>
<organism evidence="2 3">
    <name type="scientific">Devosia litorisediminis</name>
    <dbReference type="NCBI Taxonomy" id="2829817"/>
    <lineage>
        <taxon>Bacteria</taxon>
        <taxon>Pseudomonadati</taxon>
        <taxon>Pseudomonadota</taxon>
        <taxon>Alphaproteobacteria</taxon>
        <taxon>Hyphomicrobiales</taxon>
        <taxon>Devosiaceae</taxon>
        <taxon>Devosia</taxon>
    </lineage>
</organism>
<feature type="transmembrane region" description="Helical" evidence="1">
    <location>
        <begin position="292"/>
        <end position="309"/>
    </location>
</feature>
<feature type="transmembrane region" description="Helical" evidence="1">
    <location>
        <begin position="117"/>
        <end position="135"/>
    </location>
</feature>
<accession>A0A942E9D9</accession>
<feature type="transmembrane region" description="Helical" evidence="1">
    <location>
        <begin position="267"/>
        <end position="286"/>
    </location>
</feature>
<keyword evidence="3" id="KW-1185">Reference proteome</keyword>
<comment type="caution">
    <text evidence="2">The sequence shown here is derived from an EMBL/GenBank/DDBJ whole genome shotgun (WGS) entry which is preliminary data.</text>
</comment>
<name>A0A942E9D9_9HYPH</name>
<keyword evidence="1" id="KW-1133">Transmembrane helix</keyword>
<dbReference type="Proteomes" id="UP000678281">
    <property type="component" value="Unassembled WGS sequence"/>
</dbReference>
<dbReference type="AlphaFoldDB" id="A0A942E9D9"/>
<feature type="transmembrane region" description="Helical" evidence="1">
    <location>
        <begin position="161"/>
        <end position="185"/>
    </location>
</feature>
<protein>
    <submittedName>
        <fullName evidence="2">Uncharacterized protein</fullName>
    </submittedName>
</protein>
<feature type="transmembrane region" description="Helical" evidence="1">
    <location>
        <begin position="24"/>
        <end position="43"/>
    </location>
</feature>
<feature type="transmembrane region" description="Helical" evidence="1">
    <location>
        <begin position="197"/>
        <end position="216"/>
    </location>
</feature>
<feature type="transmembrane region" description="Helical" evidence="1">
    <location>
        <begin position="236"/>
        <end position="260"/>
    </location>
</feature>
<evidence type="ECO:0000313" key="3">
    <source>
        <dbReference type="Proteomes" id="UP000678281"/>
    </source>
</evidence>
<sequence>MSHAASPDLTAGSTSQPISRGDRIATIIIVLLYIALQCVLAVGHQPWRDEAQAWLWAQNLSGLRDFLIIPGEGHPPLWYWILRGLSLFLDFSQARYFTLVVAIVNAVLLARLLRGDVLILALLLCSHVVMQYWGYHFRPYSLVLTAVLGALLLERNGRSTAASWVMALACGFHFYAGFPFALWLLVQLQRGARLPTLLAPAALGLFFGACALVSGLGNPESAPSSAHLADMIAFNLAWPLTWPVLRIWPTAILSLALLCYGLWHQRAILLTLLALTILFAVGAAAVYGESPWHSAFMMVMTVMAFVLAGPPGAKRWVLIVLLTPQAVAGIAMVKNRLENPVWDRPDLYAVIQSDAGASFDPSRQLIGWQDYNLSPIAAAYDICYISGNNGALLGPVDWRYRSEGAVDPVFGTIPTPYWLICNECAPALAAIAEAGRATTELARSKNFDDGMQIAYRVD</sequence>